<feature type="non-terminal residue" evidence="1">
    <location>
        <position position="1"/>
    </location>
</feature>
<protein>
    <submittedName>
        <fullName evidence="1">(spotted green pufferfish) hypothetical protein</fullName>
    </submittedName>
</protein>
<proteinExistence type="predicted"/>
<dbReference type="KEGG" id="tng:GSTEN00021475G001"/>
<reference evidence="1" key="2">
    <citation type="submission" date="2004-02" db="EMBL/GenBank/DDBJ databases">
        <authorList>
            <consortium name="Genoscope"/>
            <consortium name="Whitehead Institute Centre for Genome Research"/>
        </authorList>
    </citation>
    <scope>NUCLEOTIDE SEQUENCE</scope>
</reference>
<accession>Q4SAF8</accession>
<dbReference type="AlphaFoldDB" id="Q4SAF8"/>
<sequence length="159" mass="17928">PGPLLSQRGLSCYHRRASGSWALIGQAEWRSQLSLPICQRGDDDGHRQGRFHRSNTRKAEIVMAAQDAVQARHCAELFVALHIRMQIIPDSGFAYFASCDDTVVTLWPMVCFARLDFNSWLELRAEVPATLHAFIIRSICQDNEAYLLLPFLTLALKAT</sequence>
<name>Q4SAF8_TETNG</name>
<organism evidence="1">
    <name type="scientific">Tetraodon nigroviridis</name>
    <name type="common">Spotted green pufferfish</name>
    <name type="synonym">Chelonodon nigroviridis</name>
    <dbReference type="NCBI Taxonomy" id="99883"/>
    <lineage>
        <taxon>Eukaryota</taxon>
        <taxon>Metazoa</taxon>
        <taxon>Chordata</taxon>
        <taxon>Craniata</taxon>
        <taxon>Vertebrata</taxon>
        <taxon>Euteleostomi</taxon>
        <taxon>Actinopterygii</taxon>
        <taxon>Neopterygii</taxon>
        <taxon>Teleostei</taxon>
        <taxon>Neoteleostei</taxon>
        <taxon>Acanthomorphata</taxon>
        <taxon>Eupercaria</taxon>
        <taxon>Tetraodontiformes</taxon>
        <taxon>Tetradontoidea</taxon>
        <taxon>Tetraodontidae</taxon>
        <taxon>Tetraodon</taxon>
    </lineage>
</organism>
<gene>
    <name evidence="1" type="ORF">GSTENG00021475001</name>
</gene>
<comment type="caution">
    <text evidence="1">The sequence shown here is derived from an EMBL/GenBank/DDBJ whole genome shotgun (WGS) entry which is preliminary data.</text>
</comment>
<dbReference type="EMBL" id="CAAE01014688">
    <property type="protein sequence ID" value="CAG02374.1"/>
    <property type="molecule type" value="Genomic_DNA"/>
</dbReference>
<reference evidence="1" key="1">
    <citation type="journal article" date="2004" name="Nature">
        <title>Genome duplication in the teleost fish Tetraodon nigroviridis reveals the early vertebrate proto-karyotype.</title>
        <authorList>
            <person name="Jaillon O."/>
            <person name="Aury J.-M."/>
            <person name="Brunet F."/>
            <person name="Petit J.-L."/>
            <person name="Stange-Thomann N."/>
            <person name="Mauceli E."/>
            <person name="Bouneau L."/>
            <person name="Fischer C."/>
            <person name="Ozouf-Costaz C."/>
            <person name="Bernot A."/>
            <person name="Nicaud S."/>
            <person name="Jaffe D."/>
            <person name="Fisher S."/>
            <person name="Lutfalla G."/>
            <person name="Dossat C."/>
            <person name="Segurens B."/>
            <person name="Dasilva C."/>
            <person name="Salanoubat M."/>
            <person name="Levy M."/>
            <person name="Boudet N."/>
            <person name="Castellano S."/>
            <person name="Anthouard V."/>
            <person name="Jubin C."/>
            <person name="Castelli V."/>
            <person name="Katinka M."/>
            <person name="Vacherie B."/>
            <person name="Biemont C."/>
            <person name="Skalli Z."/>
            <person name="Cattolico L."/>
            <person name="Poulain J."/>
            <person name="De Berardinis V."/>
            <person name="Cruaud C."/>
            <person name="Duprat S."/>
            <person name="Brottier P."/>
            <person name="Coutanceau J.-P."/>
            <person name="Gouzy J."/>
            <person name="Parra G."/>
            <person name="Lardier G."/>
            <person name="Chapple C."/>
            <person name="McKernan K.J."/>
            <person name="McEwan P."/>
            <person name="Bosak S."/>
            <person name="Kellis M."/>
            <person name="Volff J.-N."/>
            <person name="Guigo R."/>
            <person name="Zody M.C."/>
            <person name="Mesirov J."/>
            <person name="Lindblad-Toh K."/>
            <person name="Birren B."/>
            <person name="Nusbaum C."/>
            <person name="Kahn D."/>
            <person name="Robinson-Rechavi M."/>
            <person name="Laudet V."/>
            <person name="Schachter V."/>
            <person name="Quetier F."/>
            <person name="Saurin W."/>
            <person name="Scarpelli C."/>
            <person name="Wincker P."/>
            <person name="Lander E.S."/>
            <person name="Weissenbach J."/>
            <person name="Roest Crollius H."/>
        </authorList>
    </citation>
    <scope>NUCLEOTIDE SEQUENCE [LARGE SCALE GENOMIC DNA]</scope>
</reference>
<evidence type="ECO:0000313" key="1">
    <source>
        <dbReference type="EMBL" id="CAG02374.1"/>
    </source>
</evidence>